<accession>A0A2P8QAB0</accession>
<name>A0A2P8QAB0_9ACTN</name>
<organism evidence="1 2">
    <name type="scientific">Streptomyces dioscori</name>
    <dbReference type="NCBI Taxonomy" id="2109333"/>
    <lineage>
        <taxon>Bacteria</taxon>
        <taxon>Bacillati</taxon>
        <taxon>Actinomycetota</taxon>
        <taxon>Actinomycetes</taxon>
        <taxon>Kitasatosporales</taxon>
        <taxon>Streptomycetaceae</taxon>
        <taxon>Streptomyces</taxon>
        <taxon>Streptomyces aurantiacus group</taxon>
    </lineage>
</organism>
<comment type="caution">
    <text evidence="1">The sequence shown here is derived from an EMBL/GenBank/DDBJ whole genome shotgun (WGS) entry which is preliminary data.</text>
</comment>
<proteinExistence type="predicted"/>
<dbReference type="EMBL" id="PYBJ01000007">
    <property type="protein sequence ID" value="PSM43164.1"/>
    <property type="molecule type" value="Genomic_DNA"/>
</dbReference>
<dbReference type="OrthoDB" id="419058at2"/>
<dbReference type="RefSeq" id="WP_107016845.1">
    <property type="nucleotide sequence ID" value="NZ_KZ679041.1"/>
</dbReference>
<protein>
    <recommendedName>
        <fullName evidence="3">NACHT domain-containing protein</fullName>
    </recommendedName>
</protein>
<dbReference type="InterPro" id="IPR027417">
    <property type="entry name" value="P-loop_NTPase"/>
</dbReference>
<gene>
    <name evidence="1" type="ORF">C6Y14_13540</name>
</gene>
<reference evidence="1 2" key="1">
    <citation type="submission" date="2018-03" db="EMBL/GenBank/DDBJ databases">
        <title>Streptomyces dioscori sp. nov., a novel endophytic actinobacterium isolated from bulbil of Dioscorea bulbifera L.</title>
        <authorList>
            <person name="Zhikuan W."/>
        </authorList>
    </citation>
    <scope>NUCLEOTIDE SEQUENCE [LARGE SCALE GENOMIC DNA]</scope>
    <source>
        <strain evidence="1 2">A217</strain>
    </source>
</reference>
<dbReference type="Proteomes" id="UP000240429">
    <property type="component" value="Unassembled WGS sequence"/>
</dbReference>
<dbReference type="AlphaFoldDB" id="A0A2P8QAB0"/>
<sequence>MTWTTADPAVQSTADGRIRIRLDGRLDGDSDSMTAQLADGYCRLPGGRLVAIGEPGAGKTVLAILLTLGLLGRRRAGEPVPVLLSASSWDPICESLDDWIVRTLADTYYRGRPEIPRTVLDHGLVTPIVDGLDEIPGPGTLTTLHSDGMVKRWSVHTG</sequence>
<evidence type="ECO:0000313" key="1">
    <source>
        <dbReference type="EMBL" id="PSM43164.1"/>
    </source>
</evidence>
<evidence type="ECO:0000313" key="2">
    <source>
        <dbReference type="Proteomes" id="UP000240429"/>
    </source>
</evidence>
<keyword evidence="2" id="KW-1185">Reference proteome</keyword>
<dbReference type="Gene3D" id="3.40.50.300">
    <property type="entry name" value="P-loop containing nucleotide triphosphate hydrolases"/>
    <property type="match status" value="1"/>
</dbReference>
<evidence type="ECO:0008006" key="3">
    <source>
        <dbReference type="Google" id="ProtNLM"/>
    </source>
</evidence>